<proteinExistence type="predicted"/>
<organism evidence="2 3">
    <name type="scientific">Flavobacterium granuli</name>
    <dbReference type="NCBI Taxonomy" id="280093"/>
    <lineage>
        <taxon>Bacteria</taxon>
        <taxon>Pseudomonadati</taxon>
        <taxon>Bacteroidota</taxon>
        <taxon>Flavobacteriia</taxon>
        <taxon>Flavobacteriales</taxon>
        <taxon>Flavobacteriaceae</taxon>
        <taxon>Flavobacterium</taxon>
    </lineage>
</organism>
<reference evidence="2 3" key="1">
    <citation type="submission" date="2023-07" db="EMBL/GenBank/DDBJ databases">
        <title>Sorghum-associated microbial communities from plants grown in Nebraska, USA.</title>
        <authorList>
            <person name="Schachtman D."/>
        </authorList>
    </citation>
    <scope>NUCLEOTIDE SEQUENCE [LARGE SCALE GENOMIC DNA]</scope>
    <source>
        <strain evidence="2 3">BE124</strain>
    </source>
</reference>
<keyword evidence="3" id="KW-1185">Reference proteome</keyword>
<keyword evidence="1" id="KW-1133">Transmembrane helix</keyword>
<evidence type="ECO:0000256" key="1">
    <source>
        <dbReference type="SAM" id="Phobius"/>
    </source>
</evidence>
<feature type="transmembrane region" description="Helical" evidence="1">
    <location>
        <begin position="31"/>
        <end position="48"/>
    </location>
</feature>
<sequence length="91" mass="10384">MSKTIKLLLIVITILMLILSIKWFFEKREDEPLITILGEISALLVLIFENKINSVTTNKNKRTKINIDALEGSIIKANKNEDSEIKIKTSK</sequence>
<dbReference type="EMBL" id="JAVDTX010000001">
    <property type="protein sequence ID" value="MDR6843335.1"/>
    <property type="molecule type" value="Genomic_DNA"/>
</dbReference>
<protein>
    <submittedName>
        <fullName evidence="2">MnhB-related membrane protein</fullName>
    </submittedName>
</protein>
<dbReference type="RefSeq" id="WP_310002651.1">
    <property type="nucleotide sequence ID" value="NZ_JAVDTX010000001.1"/>
</dbReference>
<evidence type="ECO:0000313" key="2">
    <source>
        <dbReference type="EMBL" id="MDR6843335.1"/>
    </source>
</evidence>
<evidence type="ECO:0000313" key="3">
    <source>
        <dbReference type="Proteomes" id="UP001261871"/>
    </source>
</evidence>
<feature type="transmembrane region" description="Helical" evidence="1">
    <location>
        <begin position="7"/>
        <end position="25"/>
    </location>
</feature>
<accession>A0ABU1RZD7</accession>
<gene>
    <name evidence="2" type="ORF">J2W95_000015</name>
</gene>
<name>A0ABU1RZD7_9FLAO</name>
<keyword evidence="1" id="KW-0812">Transmembrane</keyword>
<keyword evidence="1" id="KW-0472">Membrane</keyword>
<dbReference type="Proteomes" id="UP001261871">
    <property type="component" value="Unassembled WGS sequence"/>
</dbReference>
<comment type="caution">
    <text evidence="2">The sequence shown here is derived from an EMBL/GenBank/DDBJ whole genome shotgun (WGS) entry which is preliminary data.</text>
</comment>